<evidence type="ECO:0000256" key="6">
    <source>
        <dbReference type="ARBA" id="ARBA00022989"/>
    </source>
</evidence>
<dbReference type="GO" id="GO:0005549">
    <property type="term" value="F:odorant binding"/>
    <property type="evidence" value="ECO:0007669"/>
    <property type="project" value="InterPro"/>
</dbReference>
<name>A0A922MQD0_SPOEX</name>
<evidence type="ECO:0000256" key="9">
    <source>
        <dbReference type="ARBA" id="ARBA00023224"/>
    </source>
</evidence>
<comment type="caution">
    <text evidence="11">The sequence shown here is derived from an EMBL/GenBank/DDBJ whole genome shotgun (WGS) entry which is preliminary data.</text>
</comment>
<evidence type="ECO:0000256" key="3">
    <source>
        <dbReference type="ARBA" id="ARBA00022606"/>
    </source>
</evidence>
<dbReference type="GO" id="GO:0005886">
    <property type="term" value="C:plasma membrane"/>
    <property type="evidence" value="ECO:0007669"/>
    <property type="project" value="UniProtKB-SubCell"/>
</dbReference>
<evidence type="ECO:0000256" key="2">
    <source>
        <dbReference type="ARBA" id="ARBA00022475"/>
    </source>
</evidence>
<dbReference type="GO" id="GO:0004984">
    <property type="term" value="F:olfactory receptor activity"/>
    <property type="evidence" value="ECO:0007669"/>
    <property type="project" value="InterPro"/>
</dbReference>
<evidence type="ECO:0000313" key="12">
    <source>
        <dbReference type="Proteomes" id="UP000814243"/>
    </source>
</evidence>
<accession>A0A922MQD0</accession>
<feature type="transmembrane region" description="Helical" evidence="10">
    <location>
        <begin position="95"/>
        <end position="118"/>
    </location>
</feature>
<sequence length="195" mass="22451">MVLAIAQLDILDVNLRKVTAENKIEDTDGEMSRSPIHRDKEDVMKMNQCIIHFIQVCRFCELVKDVFSATLFVQFGAASCIICVCLLRFTMPAPMGYNIFLATYMTVMILQIMAPCWLGTRIMVKSQLLTFSVYNCDWTTRSRQFKSNMRFFVDRANKPLSITGGKMFILSLDTFTSIINSAYSFFTLLQHFQKE</sequence>
<dbReference type="InterPro" id="IPR004117">
    <property type="entry name" value="7tm6_olfct_rcpt"/>
</dbReference>
<keyword evidence="4 10" id="KW-0812">Transmembrane</keyword>
<dbReference type="PANTHER" id="PTHR21137:SF35">
    <property type="entry name" value="ODORANT RECEPTOR 19A-RELATED"/>
    <property type="match status" value="1"/>
</dbReference>
<dbReference type="AlphaFoldDB" id="A0A922MQD0"/>
<comment type="subcellular location">
    <subcellularLocation>
        <location evidence="1">Cell membrane</location>
        <topology evidence="1">Multi-pass membrane protein</topology>
    </subcellularLocation>
</comment>
<feature type="transmembrane region" description="Helical" evidence="10">
    <location>
        <begin position="66"/>
        <end position="89"/>
    </location>
</feature>
<dbReference type="PANTHER" id="PTHR21137">
    <property type="entry name" value="ODORANT RECEPTOR"/>
    <property type="match status" value="1"/>
</dbReference>
<keyword evidence="6 10" id="KW-1133">Transmembrane helix</keyword>
<evidence type="ECO:0000256" key="7">
    <source>
        <dbReference type="ARBA" id="ARBA00023136"/>
    </source>
</evidence>
<dbReference type="Proteomes" id="UP000814243">
    <property type="component" value="Unassembled WGS sequence"/>
</dbReference>
<keyword evidence="2" id="KW-1003">Cell membrane</keyword>
<keyword evidence="3" id="KW-0716">Sensory transduction</keyword>
<gene>
    <name evidence="11" type="ORF">HF086_009223</name>
</gene>
<evidence type="ECO:0008006" key="13">
    <source>
        <dbReference type="Google" id="ProtNLM"/>
    </source>
</evidence>
<organism evidence="11 12">
    <name type="scientific">Spodoptera exigua</name>
    <name type="common">Beet armyworm</name>
    <name type="synonym">Noctua fulgens</name>
    <dbReference type="NCBI Taxonomy" id="7107"/>
    <lineage>
        <taxon>Eukaryota</taxon>
        <taxon>Metazoa</taxon>
        <taxon>Ecdysozoa</taxon>
        <taxon>Arthropoda</taxon>
        <taxon>Hexapoda</taxon>
        <taxon>Insecta</taxon>
        <taxon>Pterygota</taxon>
        <taxon>Neoptera</taxon>
        <taxon>Endopterygota</taxon>
        <taxon>Lepidoptera</taxon>
        <taxon>Glossata</taxon>
        <taxon>Ditrysia</taxon>
        <taxon>Noctuoidea</taxon>
        <taxon>Noctuidae</taxon>
        <taxon>Amphipyrinae</taxon>
        <taxon>Spodoptera</taxon>
    </lineage>
</organism>
<evidence type="ECO:0000256" key="4">
    <source>
        <dbReference type="ARBA" id="ARBA00022692"/>
    </source>
</evidence>
<evidence type="ECO:0000256" key="1">
    <source>
        <dbReference type="ARBA" id="ARBA00004651"/>
    </source>
</evidence>
<reference evidence="11" key="1">
    <citation type="journal article" date="2021" name="G3 (Bethesda)">
        <title>Genome and transcriptome analysis of the beet armyworm Spodoptera exigua reveals targets for pest control. .</title>
        <authorList>
            <person name="Simon S."/>
            <person name="Breeschoten T."/>
            <person name="Jansen H.J."/>
            <person name="Dirks R.P."/>
            <person name="Schranz M.E."/>
            <person name="Ros V.I.D."/>
        </authorList>
    </citation>
    <scope>NUCLEOTIDE SEQUENCE</scope>
    <source>
        <strain evidence="11">TB_SE_WUR_2020</strain>
    </source>
</reference>
<evidence type="ECO:0000256" key="10">
    <source>
        <dbReference type="SAM" id="Phobius"/>
    </source>
</evidence>
<dbReference type="Pfam" id="PF02949">
    <property type="entry name" value="7tm_6"/>
    <property type="match status" value="1"/>
</dbReference>
<protein>
    <recommendedName>
        <fullName evidence="13">Odorant receptor</fullName>
    </recommendedName>
</protein>
<keyword evidence="7 10" id="KW-0472">Membrane</keyword>
<evidence type="ECO:0000256" key="8">
    <source>
        <dbReference type="ARBA" id="ARBA00023170"/>
    </source>
</evidence>
<evidence type="ECO:0000256" key="5">
    <source>
        <dbReference type="ARBA" id="ARBA00022725"/>
    </source>
</evidence>
<keyword evidence="9" id="KW-0807">Transducer</keyword>
<proteinExistence type="predicted"/>
<keyword evidence="8" id="KW-0675">Receptor</keyword>
<keyword evidence="5" id="KW-0552">Olfaction</keyword>
<dbReference type="EMBL" id="JACEFF010000220">
    <property type="protein sequence ID" value="KAH9641620.1"/>
    <property type="molecule type" value="Genomic_DNA"/>
</dbReference>
<evidence type="ECO:0000313" key="11">
    <source>
        <dbReference type="EMBL" id="KAH9641620.1"/>
    </source>
</evidence>
<dbReference type="GO" id="GO:0007165">
    <property type="term" value="P:signal transduction"/>
    <property type="evidence" value="ECO:0007669"/>
    <property type="project" value="UniProtKB-KW"/>
</dbReference>